<feature type="domain" description="WRKY" evidence="6">
    <location>
        <begin position="12"/>
        <end position="98"/>
    </location>
</feature>
<dbReference type="Proteomes" id="UP000321393">
    <property type="component" value="Unassembled WGS sequence"/>
</dbReference>
<evidence type="ECO:0000313" key="7">
    <source>
        <dbReference type="EMBL" id="KAA0057150.1"/>
    </source>
</evidence>
<dbReference type="AlphaFoldDB" id="A0A5D3DUG7"/>
<sequence>MTSRRFAFQTRSQVEILDDGYKWRKYGQKAVSRCRRPPPYCHRRESVASTEPTVEPLATLSAALESRPSRSSRRAAAATTCARSVSVVVCPIHRRPAASATSSKAAPSVSVVVRTRNQPAVRRFTA</sequence>
<dbReference type="SUPFAM" id="SSF118290">
    <property type="entry name" value="WRKY DNA-binding domain"/>
    <property type="match status" value="1"/>
</dbReference>
<dbReference type="PANTHER" id="PTHR31221">
    <property type="entry name" value="WRKY TRANSCRIPTION FACTOR PROTEIN 1-RELATED"/>
    <property type="match status" value="1"/>
</dbReference>
<evidence type="ECO:0000313" key="8">
    <source>
        <dbReference type="EMBL" id="TYK27138.1"/>
    </source>
</evidence>
<evidence type="ECO:0000256" key="4">
    <source>
        <dbReference type="ARBA" id="ARBA00023163"/>
    </source>
</evidence>
<dbReference type="EMBL" id="SSTE01007205">
    <property type="protein sequence ID" value="KAA0057150.1"/>
    <property type="molecule type" value="Genomic_DNA"/>
</dbReference>
<dbReference type="Proteomes" id="UP000321947">
    <property type="component" value="Unassembled WGS sequence"/>
</dbReference>
<evidence type="ECO:0000256" key="3">
    <source>
        <dbReference type="ARBA" id="ARBA00023125"/>
    </source>
</evidence>
<keyword evidence="5" id="KW-0539">Nucleus</keyword>
<evidence type="ECO:0000259" key="6">
    <source>
        <dbReference type="PROSITE" id="PS50811"/>
    </source>
</evidence>
<dbReference type="InterPro" id="IPR003657">
    <property type="entry name" value="WRKY_dom"/>
</dbReference>
<keyword evidence="3" id="KW-0238">DNA-binding</keyword>
<protein>
    <submittedName>
        <fullName evidence="7 8">WRKY transcription factor 75 isoform X2</fullName>
    </submittedName>
</protein>
<dbReference type="GO" id="GO:0005634">
    <property type="term" value="C:nucleus"/>
    <property type="evidence" value="ECO:0007669"/>
    <property type="project" value="UniProtKB-SubCell"/>
</dbReference>
<comment type="subcellular location">
    <subcellularLocation>
        <location evidence="1">Nucleus</location>
    </subcellularLocation>
</comment>
<name>A0A5D3DUG7_CUCMM</name>
<dbReference type="PROSITE" id="PS50811">
    <property type="entry name" value="WRKY"/>
    <property type="match status" value="1"/>
</dbReference>
<keyword evidence="4" id="KW-0804">Transcription</keyword>
<comment type="caution">
    <text evidence="8">The sequence shown here is derived from an EMBL/GenBank/DDBJ whole genome shotgun (WGS) entry which is preliminary data.</text>
</comment>
<dbReference type="GO" id="GO:0043565">
    <property type="term" value="F:sequence-specific DNA binding"/>
    <property type="evidence" value="ECO:0007669"/>
    <property type="project" value="InterPro"/>
</dbReference>
<dbReference type="Gene3D" id="2.20.25.80">
    <property type="entry name" value="WRKY domain"/>
    <property type="match status" value="1"/>
</dbReference>
<dbReference type="PANTHER" id="PTHR31221:SF83">
    <property type="entry name" value="WRKY TRANSCRIPTION FACTOR 75-RELATED"/>
    <property type="match status" value="1"/>
</dbReference>
<reference evidence="9 10" key="1">
    <citation type="submission" date="2019-08" db="EMBL/GenBank/DDBJ databases">
        <title>Draft genome sequences of two oriental melons (Cucumis melo L. var makuwa).</title>
        <authorList>
            <person name="Kwon S.-Y."/>
        </authorList>
    </citation>
    <scope>NUCLEOTIDE SEQUENCE [LARGE SCALE GENOMIC DNA]</scope>
    <source>
        <strain evidence="10">cv. Chang Bougi</strain>
        <strain evidence="9">cv. SW 3</strain>
        <tissue evidence="8">Leaf</tissue>
    </source>
</reference>
<accession>A0A5D3DUG7</accession>
<evidence type="ECO:0000256" key="5">
    <source>
        <dbReference type="ARBA" id="ARBA00023242"/>
    </source>
</evidence>
<evidence type="ECO:0000313" key="10">
    <source>
        <dbReference type="Proteomes" id="UP000321947"/>
    </source>
</evidence>
<dbReference type="EMBL" id="SSTD01003014">
    <property type="protein sequence ID" value="TYK27138.1"/>
    <property type="molecule type" value="Genomic_DNA"/>
</dbReference>
<evidence type="ECO:0000256" key="2">
    <source>
        <dbReference type="ARBA" id="ARBA00023015"/>
    </source>
</evidence>
<gene>
    <name evidence="8" type="ORF">E5676_scaffold1920G00080</name>
    <name evidence="7" type="ORF">E6C27_scaffold741G00120</name>
</gene>
<dbReference type="InterPro" id="IPR044810">
    <property type="entry name" value="WRKY_plant"/>
</dbReference>
<dbReference type="GO" id="GO:0003700">
    <property type="term" value="F:DNA-binding transcription factor activity"/>
    <property type="evidence" value="ECO:0007669"/>
    <property type="project" value="InterPro"/>
</dbReference>
<evidence type="ECO:0000256" key="1">
    <source>
        <dbReference type="ARBA" id="ARBA00004123"/>
    </source>
</evidence>
<dbReference type="InterPro" id="IPR036576">
    <property type="entry name" value="WRKY_dom_sf"/>
</dbReference>
<dbReference type="Pfam" id="PF03106">
    <property type="entry name" value="WRKY"/>
    <property type="match status" value="1"/>
</dbReference>
<organism evidence="8 10">
    <name type="scientific">Cucumis melo var. makuwa</name>
    <name type="common">Oriental melon</name>
    <dbReference type="NCBI Taxonomy" id="1194695"/>
    <lineage>
        <taxon>Eukaryota</taxon>
        <taxon>Viridiplantae</taxon>
        <taxon>Streptophyta</taxon>
        <taxon>Embryophyta</taxon>
        <taxon>Tracheophyta</taxon>
        <taxon>Spermatophyta</taxon>
        <taxon>Magnoliopsida</taxon>
        <taxon>eudicotyledons</taxon>
        <taxon>Gunneridae</taxon>
        <taxon>Pentapetalae</taxon>
        <taxon>rosids</taxon>
        <taxon>fabids</taxon>
        <taxon>Cucurbitales</taxon>
        <taxon>Cucurbitaceae</taxon>
        <taxon>Benincaseae</taxon>
        <taxon>Cucumis</taxon>
    </lineage>
</organism>
<keyword evidence="2" id="KW-0805">Transcription regulation</keyword>
<dbReference type="STRING" id="1194695.A0A5D3DUG7"/>
<proteinExistence type="predicted"/>
<evidence type="ECO:0000313" key="9">
    <source>
        <dbReference type="Proteomes" id="UP000321393"/>
    </source>
</evidence>